<evidence type="ECO:0000313" key="2">
    <source>
        <dbReference type="Proteomes" id="UP000654471"/>
    </source>
</evidence>
<organism evidence="1 2">
    <name type="scientific">Streptomyces albospinus</name>
    <dbReference type="NCBI Taxonomy" id="285515"/>
    <lineage>
        <taxon>Bacteria</taxon>
        <taxon>Bacillati</taxon>
        <taxon>Actinomycetota</taxon>
        <taxon>Actinomycetes</taxon>
        <taxon>Kitasatosporales</taxon>
        <taxon>Streptomycetaceae</taxon>
        <taxon>Streptomyces</taxon>
    </lineage>
</organism>
<name>A0ABQ2UJQ3_9ACTN</name>
<proteinExistence type="predicted"/>
<comment type="caution">
    <text evidence="1">The sequence shown here is derived from an EMBL/GenBank/DDBJ whole genome shotgun (WGS) entry which is preliminary data.</text>
</comment>
<dbReference type="RefSeq" id="WP_189295017.1">
    <property type="nucleotide sequence ID" value="NZ_BMRP01000001.1"/>
</dbReference>
<dbReference type="EMBL" id="BMRP01000001">
    <property type="protein sequence ID" value="GGU41340.1"/>
    <property type="molecule type" value="Genomic_DNA"/>
</dbReference>
<keyword evidence="2" id="KW-1185">Reference proteome</keyword>
<evidence type="ECO:0000313" key="1">
    <source>
        <dbReference type="EMBL" id="GGU41340.1"/>
    </source>
</evidence>
<gene>
    <name evidence="1" type="ORF">GCM10010211_00370</name>
</gene>
<dbReference type="Proteomes" id="UP000654471">
    <property type="component" value="Unassembled WGS sequence"/>
</dbReference>
<reference evidence="2" key="1">
    <citation type="journal article" date="2019" name="Int. J. Syst. Evol. Microbiol.">
        <title>The Global Catalogue of Microorganisms (GCM) 10K type strain sequencing project: providing services to taxonomists for standard genome sequencing and annotation.</title>
        <authorList>
            <consortium name="The Broad Institute Genomics Platform"/>
            <consortium name="The Broad Institute Genome Sequencing Center for Infectious Disease"/>
            <person name="Wu L."/>
            <person name="Ma J."/>
        </authorList>
    </citation>
    <scope>NUCLEOTIDE SEQUENCE [LARGE SCALE GENOMIC DNA]</scope>
    <source>
        <strain evidence="2">JCM 3399</strain>
    </source>
</reference>
<protein>
    <recommendedName>
        <fullName evidence="3">Lipoprotein</fullName>
    </recommendedName>
</protein>
<evidence type="ECO:0008006" key="3">
    <source>
        <dbReference type="Google" id="ProtNLM"/>
    </source>
</evidence>
<sequence>MKAARPALAMTIAAALLAASIWTWVAAPCGLCTPLKAGDAPARCINE</sequence>
<accession>A0ABQ2UJQ3</accession>